<protein>
    <submittedName>
        <fullName evidence="1">DUF1127 domain-containing protein</fullName>
    </submittedName>
</protein>
<proteinExistence type="predicted"/>
<organism evidence="1 2">
    <name type="scientific">Lutimaribacter degradans</name>
    <dbReference type="NCBI Taxonomy" id="2945989"/>
    <lineage>
        <taxon>Bacteria</taxon>
        <taxon>Pseudomonadati</taxon>
        <taxon>Pseudomonadota</taxon>
        <taxon>Alphaproteobacteria</taxon>
        <taxon>Rhodobacterales</taxon>
        <taxon>Roseobacteraceae</taxon>
        <taxon>Lutimaribacter</taxon>
    </lineage>
</organism>
<keyword evidence="2" id="KW-1185">Reference proteome</keyword>
<name>A0ACC5ZWY5_9RHOB</name>
<evidence type="ECO:0000313" key="1">
    <source>
        <dbReference type="EMBL" id="MCM2562705.1"/>
    </source>
</evidence>
<sequence length="69" mass="8003">MTTLQHTASRRLAGLPRPRRSLAQLFDLYRQRRALAQLDDAALRDIGKTRAEARAEARRPVWDAPAHWR</sequence>
<dbReference type="EMBL" id="JAMQGO010000006">
    <property type="protein sequence ID" value="MCM2562705.1"/>
    <property type="molecule type" value="Genomic_DNA"/>
</dbReference>
<accession>A0ACC5ZWY5</accession>
<gene>
    <name evidence="1" type="ORF">M8744_11175</name>
</gene>
<reference evidence="1" key="1">
    <citation type="submission" date="2022-06" db="EMBL/GenBank/DDBJ databases">
        <title>Lutimaribacter sp. EGI FJ00013, a novel bacterium isolated from a salt lake sediment enrichment.</title>
        <authorList>
            <person name="Gao L."/>
            <person name="Fang B.-Z."/>
            <person name="Li W.-J."/>
        </authorList>
    </citation>
    <scope>NUCLEOTIDE SEQUENCE</scope>
    <source>
        <strain evidence="1">EGI FJ00013</strain>
    </source>
</reference>
<dbReference type="Proteomes" id="UP001203036">
    <property type="component" value="Unassembled WGS sequence"/>
</dbReference>
<evidence type="ECO:0000313" key="2">
    <source>
        <dbReference type="Proteomes" id="UP001203036"/>
    </source>
</evidence>
<comment type="caution">
    <text evidence="1">The sequence shown here is derived from an EMBL/GenBank/DDBJ whole genome shotgun (WGS) entry which is preliminary data.</text>
</comment>